<evidence type="ECO:0000256" key="1">
    <source>
        <dbReference type="SAM" id="MobiDB-lite"/>
    </source>
</evidence>
<protein>
    <recommendedName>
        <fullName evidence="2">Protein kinase domain-containing protein</fullName>
    </recommendedName>
</protein>
<evidence type="ECO:0000313" key="4">
    <source>
        <dbReference type="Proteomes" id="UP001651158"/>
    </source>
</evidence>
<evidence type="ECO:0000259" key="2">
    <source>
        <dbReference type="PROSITE" id="PS50011"/>
    </source>
</evidence>
<dbReference type="SUPFAM" id="SSF56112">
    <property type="entry name" value="Protein kinase-like (PK-like)"/>
    <property type="match status" value="1"/>
</dbReference>
<dbReference type="PROSITE" id="PS50011">
    <property type="entry name" value="PROTEIN_KINASE_DOM"/>
    <property type="match status" value="1"/>
</dbReference>
<feature type="compositionally biased region" description="Polar residues" evidence="1">
    <location>
        <begin position="427"/>
        <end position="436"/>
    </location>
</feature>
<gene>
    <name evidence="3" type="ORF">TcWFU_004746</name>
</gene>
<organism evidence="3 4">
    <name type="scientific">Taenia crassiceps</name>
    <dbReference type="NCBI Taxonomy" id="6207"/>
    <lineage>
        <taxon>Eukaryota</taxon>
        <taxon>Metazoa</taxon>
        <taxon>Spiralia</taxon>
        <taxon>Lophotrochozoa</taxon>
        <taxon>Platyhelminthes</taxon>
        <taxon>Cestoda</taxon>
        <taxon>Eucestoda</taxon>
        <taxon>Cyclophyllidea</taxon>
        <taxon>Taeniidae</taxon>
        <taxon>Taenia</taxon>
    </lineage>
</organism>
<feature type="compositionally biased region" description="Basic and acidic residues" evidence="1">
    <location>
        <begin position="329"/>
        <end position="345"/>
    </location>
</feature>
<accession>A0ABR4QR23</accession>
<keyword evidence="4" id="KW-1185">Reference proteome</keyword>
<feature type="region of interest" description="Disordered" evidence="1">
    <location>
        <begin position="409"/>
        <end position="436"/>
    </location>
</feature>
<name>A0ABR4QR23_9CEST</name>
<dbReference type="InterPro" id="IPR000719">
    <property type="entry name" value="Prot_kinase_dom"/>
</dbReference>
<feature type="domain" description="Protein kinase" evidence="2">
    <location>
        <begin position="1"/>
        <end position="320"/>
    </location>
</feature>
<feature type="compositionally biased region" description="Polar residues" evidence="1">
    <location>
        <begin position="347"/>
        <end position="356"/>
    </location>
</feature>
<feature type="compositionally biased region" description="Low complexity" evidence="1">
    <location>
        <begin position="414"/>
        <end position="426"/>
    </location>
</feature>
<comment type="caution">
    <text evidence="3">The sequence shown here is derived from an EMBL/GenBank/DDBJ whole genome shotgun (WGS) entry which is preliminary data.</text>
</comment>
<feature type="region of interest" description="Disordered" evidence="1">
    <location>
        <begin position="329"/>
        <end position="372"/>
    </location>
</feature>
<evidence type="ECO:0000313" key="3">
    <source>
        <dbReference type="EMBL" id="KAL5112027.1"/>
    </source>
</evidence>
<proteinExistence type="predicted"/>
<sequence>MDFSRMKSYWLTNFAPRHSCHCTQRVQSLRHSISTVLRKLQWLESSCSQNFTILATIRGSVTDLLYKTFSDYTLKAMSVIEQVICVYHSQLSVRDRLIVLRQIVEALIHLKNLGIVHTTVSSYSIYLADPDHAKLANFEHALLWRSWTKAQDRTLRAIPSLIEWCERRGWWKSETRLSEEEIVHLAAWLAPEVVLLSRSLELEVESEAQMVSLHARGGGGFDSAHHSIFGSSDADGGKPCILTPAADMFGVARVMQELLEPHCIHRFRRIIPTTSKRKSMGELGEAEERRLHFYLRPVIKKALRREFTARGEIEDLHITIVQALRWSESEKENQSDDKVTLEKPRPLNTSSPISKRQQIKLEEKSVPKAQTTSLTKEQYIEMVAIPCDPLGPGRSRPLVPWRSPSAPAHLPYPSSTTTSSAASSASNLTPSSEHVSGLNSVIDRAGKWIKIISDGNGSSLHHGSSHSTSGHINVKTIFATNFENKSKQYSKSQAFALSSPSPFLKSDLKVLVPKDGLSDAERKCIKTRQEAKNITISSALGRVRRQLEDVYFQKTREVMKTT</sequence>
<dbReference type="Proteomes" id="UP001651158">
    <property type="component" value="Unassembled WGS sequence"/>
</dbReference>
<dbReference type="InterPro" id="IPR011009">
    <property type="entry name" value="Kinase-like_dom_sf"/>
</dbReference>
<dbReference type="EMBL" id="JAKROA010000001">
    <property type="protein sequence ID" value="KAL5112027.1"/>
    <property type="molecule type" value="Genomic_DNA"/>
</dbReference>
<dbReference type="Gene3D" id="1.10.510.10">
    <property type="entry name" value="Transferase(Phosphotransferase) domain 1"/>
    <property type="match status" value="1"/>
</dbReference>
<reference evidence="3 4" key="1">
    <citation type="journal article" date="2022" name="Front. Cell. Infect. Microbiol.">
        <title>The Genomes of Two Strains of Taenia crassiceps the Animal Model for the Study of Human Cysticercosis.</title>
        <authorList>
            <person name="Bobes R.J."/>
            <person name="Estrada K."/>
            <person name="Rios-Valencia D.G."/>
            <person name="Calderon-Gallegos A."/>
            <person name="de la Torre P."/>
            <person name="Carrero J.C."/>
            <person name="Sanchez-Flores A."/>
            <person name="Laclette J.P."/>
        </authorList>
    </citation>
    <scope>NUCLEOTIDE SEQUENCE [LARGE SCALE GENOMIC DNA]</scope>
    <source>
        <strain evidence="3">WFUcys</strain>
    </source>
</reference>